<dbReference type="Proteomes" id="UP001163846">
    <property type="component" value="Unassembled WGS sequence"/>
</dbReference>
<dbReference type="EMBL" id="MU806023">
    <property type="protein sequence ID" value="KAJ3841913.1"/>
    <property type="molecule type" value="Genomic_DNA"/>
</dbReference>
<protein>
    <submittedName>
        <fullName evidence="2">Uncharacterized protein</fullName>
    </submittedName>
</protein>
<comment type="caution">
    <text evidence="2">The sequence shown here is derived from an EMBL/GenBank/DDBJ whole genome shotgun (WGS) entry which is preliminary data.</text>
</comment>
<evidence type="ECO:0000256" key="1">
    <source>
        <dbReference type="SAM" id="MobiDB-lite"/>
    </source>
</evidence>
<proteinExistence type="predicted"/>
<accession>A0AA38PFD4</accession>
<keyword evidence="3" id="KW-1185">Reference proteome</keyword>
<evidence type="ECO:0000313" key="3">
    <source>
        <dbReference type="Proteomes" id="UP001163846"/>
    </source>
</evidence>
<organism evidence="2 3">
    <name type="scientific">Lentinula raphanica</name>
    <dbReference type="NCBI Taxonomy" id="153919"/>
    <lineage>
        <taxon>Eukaryota</taxon>
        <taxon>Fungi</taxon>
        <taxon>Dikarya</taxon>
        <taxon>Basidiomycota</taxon>
        <taxon>Agaricomycotina</taxon>
        <taxon>Agaricomycetes</taxon>
        <taxon>Agaricomycetidae</taxon>
        <taxon>Agaricales</taxon>
        <taxon>Marasmiineae</taxon>
        <taxon>Omphalotaceae</taxon>
        <taxon>Lentinula</taxon>
    </lineage>
</organism>
<dbReference type="AlphaFoldDB" id="A0AA38PFD4"/>
<reference evidence="2" key="1">
    <citation type="submission" date="2022-08" db="EMBL/GenBank/DDBJ databases">
        <authorList>
            <consortium name="DOE Joint Genome Institute"/>
            <person name="Min B."/>
            <person name="Riley R."/>
            <person name="Sierra-Patev S."/>
            <person name="Naranjo-Ortiz M."/>
            <person name="Looney B."/>
            <person name="Konkel Z."/>
            <person name="Slot J.C."/>
            <person name="Sakamoto Y."/>
            <person name="Steenwyk J.L."/>
            <person name="Rokas A."/>
            <person name="Carro J."/>
            <person name="Camarero S."/>
            <person name="Ferreira P."/>
            <person name="Molpeceres G."/>
            <person name="Ruiz-Duenas F.J."/>
            <person name="Serrano A."/>
            <person name="Henrissat B."/>
            <person name="Drula E."/>
            <person name="Hughes K.W."/>
            <person name="Mata J.L."/>
            <person name="Ishikawa N.K."/>
            <person name="Vargas-Isla R."/>
            <person name="Ushijima S."/>
            <person name="Smith C.A."/>
            <person name="Ahrendt S."/>
            <person name="Andreopoulos W."/>
            <person name="He G."/>
            <person name="Labutti K."/>
            <person name="Lipzen A."/>
            <person name="Ng V."/>
            <person name="Sandor L."/>
            <person name="Barry K."/>
            <person name="Martinez A.T."/>
            <person name="Xiao Y."/>
            <person name="Gibbons J.G."/>
            <person name="Terashima K."/>
            <person name="Hibbett D.S."/>
            <person name="Grigoriev I.V."/>
        </authorList>
    </citation>
    <scope>NUCLEOTIDE SEQUENCE</scope>
    <source>
        <strain evidence="2">TFB9207</strain>
    </source>
</reference>
<gene>
    <name evidence="2" type="ORF">F5878DRAFT_434280</name>
</gene>
<evidence type="ECO:0000313" key="2">
    <source>
        <dbReference type="EMBL" id="KAJ3841913.1"/>
    </source>
</evidence>
<sequence length="208" mass="22920">MVEARRTRGDIASSPSPKLFCKPQMIRNISPQSWSPLTTLLLLPKSALAFLGNVQRRFSSKLKYSTAISTATMIRSPARTLAILLLGAAISSSVLAAPTSLQPLHVMSDSPVPTGAQPLHPRSVGQTSEVATFQRRQEDVNFKSPLRVGGDLTIDDPKYDLEGKDGRDSPDNNRFRAVPVLDRRNEYQDRIKHDIKQVQAAWTSKSDA</sequence>
<feature type="compositionally biased region" description="Basic and acidic residues" evidence="1">
    <location>
        <begin position="155"/>
        <end position="174"/>
    </location>
</feature>
<feature type="region of interest" description="Disordered" evidence="1">
    <location>
        <begin position="153"/>
        <end position="180"/>
    </location>
</feature>
<name>A0AA38PFD4_9AGAR</name>